<dbReference type="EMBL" id="KI546115">
    <property type="protein sequence ID" value="EST44524.1"/>
    <property type="molecule type" value="Genomic_DNA"/>
</dbReference>
<evidence type="ECO:0000256" key="1">
    <source>
        <dbReference type="SAM" id="MobiDB-lite"/>
    </source>
</evidence>
<accession>V6LUP0</accession>
<evidence type="ECO:0000313" key="3">
    <source>
        <dbReference type="EMBL" id="KAH0572514.1"/>
    </source>
</evidence>
<evidence type="ECO:0000313" key="4">
    <source>
        <dbReference type="Proteomes" id="UP000018208"/>
    </source>
</evidence>
<dbReference type="EMBL" id="AUWU02000005">
    <property type="protein sequence ID" value="KAH0572514.1"/>
    <property type="molecule type" value="Genomic_DNA"/>
</dbReference>
<feature type="compositionally biased region" description="Polar residues" evidence="1">
    <location>
        <begin position="74"/>
        <end position="86"/>
    </location>
</feature>
<sequence length="127" mass="14717">MQYPQMTPEQYAEYQKTYQDQYQQYIKQLQPQCEIVQEECKCVQNKCSSDSIKGQSLKMLEEMLKQQYASISASPFSSTGSVQGQQVVAGKEIPKEYQPRQQNTTRPNNSKKQQQQSSRTVDIHIVE</sequence>
<name>V6LUP0_9EUKA</name>
<keyword evidence="4" id="KW-1185">Reference proteome</keyword>
<reference evidence="3" key="2">
    <citation type="submission" date="2020-12" db="EMBL/GenBank/DDBJ databases">
        <title>New Spironucleus salmonicida genome in near-complete chromosomes.</title>
        <authorList>
            <person name="Xu F."/>
            <person name="Kurt Z."/>
            <person name="Jimenez-Gonzalez A."/>
            <person name="Astvaldsson A."/>
            <person name="Andersson J.O."/>
            <person name="Svard S.G."/>
        </authorList>
    </citation>
    <scope>NUCLEOTIDE SEQUENCE</scope>
    <source>
        <strain evidence="3">ATCC 50377</strain>
    </source>
</reference>
<dbReference type="VEuPathDB" id="GiardiaDB:SS50377_24625"/>
<reference evidence="2 3" key="1">
    <citation type="journal article" date="2014" name="PLoS Genet.">
        <title>The Genome of Spironucleus salmonicida Highlights a Fish Pathogen Adapted to Fluctuating Environments.</title>
        <authorList>
            <person name="Xu F."/>
            <person name="Jerlstrom-Hultqvist J."/>
            <person name="Einarsson E."/>
            <person name="Astvaldsson A."/>
            <person name="Svard S.G."/>
            <person name="Andersson J.O."/>
        </authorList>
    </citation>
    <scope>NUCLEOTIDE SEQUENCE</scope>
    <source>
        <strain evidence="3">ATCC 50377</strain>
    </source>
</reference>
<evidence type="ECO:0000313" key="2">
    <source>
        <dbReference type="EMBL" id="EST44524.1"/>
    </source>
</evidence>
<dbReference type="AlphaFoldDB" id="V6LUP0"/>
<protein>
    <submittedName>
        <fullName evidence="2">Uncharacterized protein</fullName>
    </submittedName>
</protein>
<dbReference type="Proteomes" id="UP000018208">
    <property type="component" value="Unassembled WGS sequence"/>
</dbReference>
<feature type="region of interest" description="Disordered" evidence="1">
    <location>
        <begin position="74"/>
        <end position="127"/>
    </location>
</feature>
<feature type="compositionally biased region" description="Polar residues" evidence="1">
    <location>
        <begin position="99"/>
        <end position="108"/>
    </location>
</feature>
<organism evidence="2">
    <name type="scientific">Spironucleus salmonicida</name>
    <dbReference type="NCBI Taxonomy" id="348837"/>
    <lineage>
        <taxon>Eukaryota</taxon>
        <taxon>Metamonada</taxon>
        <taxon>Diplomonadida</taxon>
        <taxon>Hexamitidae</taxon>
        <taxon>Hexamitinae</taxon>
        <taxon>Spironucleus</taxon>
    </lineage>
</organism>
<proteinExistence type="predicted"/>
<gene>
    <name evidence="2" type="ORF">SS50377_15522</name>
    <name evidence="3" type="ORF">SS50377_24625</name>
</gene>